<organism evidence="1">
    <name type="scientific">Xenopus laevis</name>
    <name type="common">African clawed frog</name>
    <dbReference type="NCBI Taxonomy" id="8355"/>
    <lineage>
        <taxon>Eukaryota</taxon>
        <taxon>Metazoa</taxon>
        <taxon>Chordata</taxon>
        <taxon>Craniata</taxon>
        <taxon>Vertebrata</taxon>
        <taxon>Euteleostomi</taxon>
        <taxon>Amphibia</taxon>
        <taxon>Batrachia</taxon>
        <taxon>Anura</taxon>
        <taxon>Pipoidea</taxon>
        <taxon>Pipidae</taxon>
        <taxon>Xenopodinae</taxon>
        <taxon>Xenopus</taxon>
        <taxon>Xenopus</taxon>
    </lineage>
</organism>
<sequence>MFHKAVISYRKKKPAIICDPSETSNDGFLLIPNLQKGHEICVMLMKISKEMIWSKAGGNCGIKPAICKKM</sequence>
<dbReference type="AlphaFoldDB" id="A0A974GYQ8"/>
<accession>A0A974GYQ8</accession>
<dbReference type="Proteomes" id="UP000694892">
    <property type="component" value="Unassembled WGS sequence"/>
</dbReference>
<name>A0A974GYQ8_XENLA</name>
<dbReference type="EMBL" id="KV486241">
    <property type="protein sequence ID" value="OCT55517.1"/>
    <property type="molecule type" value="Genomic_DNA"/>
</dbReference>
<protein>
    <submittedName>
        <fullName evidence="1">Uncharacterized protein</fullName>
    </submittedName>
</protein>
<evidence type="ECO:0000313" key="1">
    <source>
        <dbReference type="EMBL" id="OCT55517.1"/>
    </source>
</evidence>
<reference evidence="1" key="1">
    <citation type="submission" date="2016-05" db="EMBL/GenBank/DDBJ databases">
        <title>WGS assembly of Xenopus laevis.</title>
        <authorList>
            <person name="Session A."/>
            <person name="Uno Y."/>
            <person name="Kwon T."/>
            <person name="Chapman J."/>
            <person name="Toyoda A."/>
            <person name="Takahashi S."/>
            <person name="Fukui A."/>
            <person name="Hikosaka A."/>
            <person name="Putnam N."/>
            <person name="Stites J."/>
            <person name="Van Heeringen S."/>
            <person name="Quigley I."/>
            <person name="Heinz S."/>
            <person name="Hellsten U."/>
            <person name="Lyons J."/>
            <person name="Suzuki A."/>
            <person name="Kondo M."/>
            <person name="Ogino H."/>
            <person name="Ochi H."/>
            <person name="Bogdanovic O."/>
            <person name="Lister R."/>
            <person name="Georgiou G."/>
            <person name="Paranjpe S."/>
            <person name="Van Kruijsbergen I."/>
            <person name="Mozaffari S."/>
            <person name="Shu S."/>
            <person name="Schmutz J."/>
            <person name="Jenkins J."/>
            <person name="Grimwood J."/>
            <person name="Carlson J."/>
            <person name="Mitros T."/>
            <person name="Simakov O."/>
            <person name="Heald R."/>
            <person name="Miller K."/>
            <person name="Haudenschild C."/>
            <person name="Kuroki Y."/>
            <person name="Tanaka T."/>
            <person name="Michiue T."/>
            <person name="Watanabe M."/>
            <person name="Kinoshita T."/>
            <person name="Ohta Y."/>
            <person name="Mawaribuchi S."/>
            <person name="Suzuki Y."/>
            <person name="Haramoto Y."/>
            <person name="Yamamoto T."/>
            <person name="Takagi C."/>
            <person name="Kitzman J."/>
            <person name="Shendure J."/>
            <person name="Nakayama T."/>
            <person name="Izutsu Y."/>
            <person name="Robert J."/>
            <person name="Dichmann D."/>
            <person name="Flajnik M."/>
            <person name="Houston D."/>
            <person name="Marcotte E."/>
            <person name="Wallingford J."/>
            <person name="Ito Y."/>
            <person name="Asashima M."/>
            <person name="Ueno N."/>
            <person name="Matsuda Y."/>
            <person name="Jan Veenstra G."/>
            <person name="Fujiyama A."/>
            <person name="Harland R."/>
            <person name="Taira M."/>
            <person name="Rokhsar D.S."/>
        </authorList>
    </citation>
    <scope>NUCLEOTIDE SEQUENCE</scope>
    <source>
        <strain evidence="1">J</strain>
        <tissue evidence="1">Blood</tissue>
    </source>
</reference>
<gene>
    <name evidence="1" type="ORF">XELAEV_18001670mg</name>
</gene>
<proteinExistence type="predicted"/>